<protein>
    <submittedName>
        <fullName evidence="3">Uncharacterized protein</fullName>
    </submittedName>
</protein>
<gene>
    <name evidence="3" type="ORF">PlAlph_0850</name>
</gene>
<organism evidence="3">
    <name type="scientific">uncultured Alphaproteobacteria bacterium</name>
    <dbReference type="NCBI Taxonomy" id="91750"/>
    <lineage>
        <taxon>Bacteria</taxon>
        <taxon>Pseudomonadati</taxon>
        <taxon>Pseudomonadota</taxon>
        <taxon>Alphaproteobacteria</taxon>
        <taxon>environmental samples</taxon>
    </lineage>
</organism>
<accession>A0A6G8F2N7</accession>
<feature type="compositionally biased region" description="Basic and acidic residues" evidence="1">
    <location>
        <begin position="67"/>
        <end position="79"/>
    </location>
</feature>
<feature type="signal peptide" evidence="2">
    <location>
        <begin position="1"/>
        <end position="21"/>
    </location>
</feature>
<evidence type="ECO:0000256" key="1">
    <source>
        <dbReference type="SAM" id="MobiDB-lite"/>
    </source>
</evidence>
<dbReference type="EMBL" id="MN990728">
    <property type="protein sequence ID" value="QIM10331.1"/>
    <property type="molecule type" value="Genomic_DNA"/>
</dbReference>
<feature type="region of interest" description="Disordered" evidence="1">
    <location>
        <begin position="37"/>
        <end position="96"/>
    </location>
</feature>
<dbReference type="AlphaFoldDB" id="A0A6G8F2N7"/>
<feature type="region of interest" description="Disordered" evidence="1">
    <location>
        <begin position="128"/>
        <end position="160"/>
    </location>
</feature>
<evidence type="ECO:0000313" key="3">
    <source>
        <dbReference type="EMBL" id="QIM10331.1"/>
    </source>
</evidence>
<feature type="chain" id="PRO_5026216566" evidence="2">
    <location>
        <begin position="22"/>
        <end position="361"/>
    </location>
</feature>
<sequence length="361" mass="40910">MKKFLIYLTVISVFFAGPAVASGDIDSMLFGPAKKITASPKNNPLIPHLSTPEQDGTAAPKNTTPQKAEKKVQEEKTDELPQIGITPQKKAKNSKSLTEEIKEIEGDVKEKKDSVLKDTWVEKLGETLSKSSSEKGKNAEDEDEGSDSLESLTRGNRKNGRSNASVFDISGVMLRMSLNQAEAAVLKRGYKKVSQKLEIPNFIKWRYEEQCRNSGVVGYERLNSCVVKAAKDTNHQYVESSKYVKYDSQEEINIWLTSNFTNNKIYKITYSTGITNINRGSGQKIQYLRNIKTYEFWRRINQKYGTPDNKTEVLWGLGGNKPYMKASTGRLMLEDPMLRELDYTRMSREDAKFMNTGLYNF</sequence>
<evidence type="ECO:0000256" key="2">
    <source>
        <dbReference type="SAM" id="SignalP"/>
    </source>
</evidence>
<proteinExistence type="predicted"/>
<keyword evidence="2" id="KW-0732">Signal</keyword>
<reference evidence="3" key="1">
    <citation type="journal article" date="2020" name="J. ISSAAS">
        <title>Lactobacilli and other gastrointestinal microbiota of Peromyscus leucopus, reservoir host for agents of Lyme disease and other zoonoses in North America.</title>
        <authorList>
            <person name="Milovic A."/>
            <person name="Bassam K."/>
            <person name="Shao H."/>
            <person name="Chatzistamou I."/>
            <person name="Tufts D.M."/>
            <person name="Diuk-Wasser M."/>
            <person name="Barbour A.G."/>
        </authorList>
    </citation>
    <scope>NUCLEOTIDE SEQUENCE</scope>
    <source>
        <strain evidence="3">LL90</strain>
    </source>
</reference>
<name>A0A6G8F2N7_9PROT</name>